<keyword evidence="4" id="KW-1185">Reference proteome</keyword>
<gene>
    <name evidence="3" type="ORF">LY90DRAFT_674676</name>
</gene>
<organism evidence="3 4">
    <name type="scientific">Neocallimastix californiae</name>
    <dbReference type="NCBI Taxonomy" id="1754190"/>
    <lineage>
        <taxon>Eukaryota</taxon>
        <taxon>Fungi</taxon>
        <taxon>Fungi incertae sedis</taxon>
        <taxon>Chytridiomycota</taxon>
        <taxon>Chytridiomycota incertae sedis</taxon>
        <taxon>Neocallimastigomycetes</taxon>
        <taxon>Neocallimastigales</taxon>
        <taxon>Neocallimastigaceae</taxon>
        <taxon>Neocallimastix</taxon>
    </lineage>
</organism>
<feature type="region of interest" description="Disordered" evidence="2">
    <location>
        <begin position="647"/>
        <end position="671"/>
    </location>
</feature>
<feature type="compositionally biased region" description="Polar residues" evidence="2">
    <location>
        <begin position="1198"/>
        <end position="1222"/>
    </location>
</feature>
<feature type="compositionally biased region" description="Low complexity" evidence="2">
    <location>
        <begin position="1166"/>
        <end position="1197"/>
    </location>
</feature>
<keyword evidence="1" id="KW-0175">Coiled coil</keyword>
<accession>A0A1Y2AU81</accession>
<comment type="caution">
    <text evidence="3">The sequence shown here is derived from an EMBL/GenBank/DDBJ whole genome shotgun (WGS) entry which is preliminary data.</text>
</comment>
<dbReference type="Proteomes" id="UP000193920">
    <property type="component" value="Unassembled WGS sequence"/>
</dbReference>
<protein>
    <submittedName>
        <fullName evidence="3">Uncharacterized protein</fullName>
    </submittedName>
</protein>
<evidence type="ECO:0000256" key="2">
    <source>
        <dbReference type="SAM" id="MobiDB-lite"/>
    </source>
</evidence>
<feature type="region of interest" description="Disordered" evidence="2">
    <location>
        <begin position="1166"/>
        <end position="1228"/>
    </location>
</feature>
<feature type="compositionally biased region" description="Polar residues" evidence="2">
    <location>
        <begin position="648"/>
        <end position="671"/>
    </location>
</feature>
<dbReference type="STRING" id="1754190.A0A1Y2AU81"/>
<name>A0A1Y2AU81_9FUNG</name>
<proteinExistence type="predicted"/>
<reference evidence="3 4" key="1">
    <citation type="submission" date="2016-08" db="EMBL/GenBank/DDBJ databases">
        <title>A Parts List for Fungal Cellulosomes Revealed by Comparative Genomics.</title>
        <authorList>
            <consortium name="DOE Joint Genome Institute"/>
            <person name="Haitjema C.H."/>
            <person name="Gilmore S.P."/>
            <person name="Henske J.K."/>
            <person name="Solomon K.V."/>
            <person name="De Groot R."/>
            <person name="Kuo A."/>
            <person name="Mondo S.J."/>
            <person name="Salamov A.A."/>
            <person name="Labutti K."/>
            <person name="Zhao Z."/>
            <person name="Chiniquy J."/>
            <person name="Barry K."/>
            <person name="Brewer H.M."/>
            <person name="Purvine S.O."/>
            <person name="Wright A.T."/>
            <person name="Boxma B."/>
            <person name="Van Alen T."/>
            <person name="Hackstein J.H."/>
            <person name="Baker S.E."/>
            <person name="Grigoriev I.V."/>
            <person name="O'Malley M.A."/>
        </authorList>
    </citation>
    <scope>NUCLEOTIDE SEQUENCE [LARGE SCALE GENOMIC DNA]</scope>
    <source>
        <strain evidence="3 4">G1</strain>
    </source>
</reference>
<dbReference type="PANTHER" id="PTHR33590:SF1">
    <property type="entry name" value="PDZ DOMAIN-CONTAINING PROTEIN"/>
    <property type="match status" value="1"/>
</dbReference>
<feature type="coiled-coil region" evidence="1">
    <location>
        <begin position="951"/>
        <end position="978"/>
    </location>
</feature>
<evidence type="ECO:0000313" key="3">
    <source>
        <dbReference type="EMBL" id="ORY26112.1"/>
    </source>
</evidence>
<dbReference type="EMBL" id="MCOG01000205">
    <property type="protein sequence ID" value="ORY26112.1"/>
    <property type="molecule type" value="Genomic_DNA"/>
</dbReference>
<evidence type="ECO:0000313" key="4">
    <source>
        <dbReference type="Proteomes" id="UP000193920"/>
    </source>
</evidence>
<sequence length="1462" mass="165912">MEFIKDNFSNSSSNILMSKSSLYNRRDSNNKNENNELISNKYILDPNNIKELYNSNNVNNNKINNNNHKYSKNNNNEIYNTNDKKKSKYSNEYSIAPSPVLSLTTISSTKNNIESKNDLYKLSPSVSNSSLSETNLSTTNNSMTKPSLITTINQIDLKSIYLTSPILSSENLQVLPLVNTKKPNSLVSKETTKLNNEEINIKKSINSNEIFQFPYTPSSSLSFIPSYSELELNKMESVKKNSDDNIYVNFKENESSLNTDSKELTNQPTKLLENICNMDIYKPSTISQLNDYSIKNEDINEKEKLEKLKCIKEENDSSSNSIDTSIDYSALPSSFDSNNLNNLNKIELINEETNISKRDNIIKCIAKTNTNTSTITINNEMATNNIFSSENNKRDGIHDNNNDVKNNNNEILTEINKEINMKTKMIINKNTINDNNTKEVSLMDIDEKEFKKEFNLSLENNKLNISQILEEKLNDLLPIIKTENLTMSLNEETKHDNNSGDVKEIKKEINENKEINRNENNVNSKITNDDKSIDIKIKSFKEEDESEVLLGKKIKILLKKQEMKNEKEMKKANNTIVKEEQNTNNGLPLIKENKSPVISNNALKPIVDNDQKDIKKEVPDKQLNEENQKSIESKEISTIKENFMVEDSSCSRSEMSTTLDSNQKSSHITSNSYSSQSILRVGEVGSPENKMIYSNSMSSLPSSTVVTVNKPSRYIFKKNHNHIKSKENNLYKQKRSVFPSNKVYNHHPYHIYYKSSNTQEGISNISIPNSYPQTLINSNSYGQYYPSLLETNDKTNLNKNVYNSVNSPMVVGISYDNQIHDIYNLPAIGNDNPTLMSNIIKDNGISTSQSHMISQNYSLMGNNFYNDSKKNVSLLNQDTTINNINSINSVKQYSLTQQSPSSLNYMKYIPEKNSNTNFTDEFEDLNSLEYDELKSLNNNNGYNLSNHKQTLHNKIKLRVQKKEKLEKLKQELKKDSNKTVSSKFSDVVHMKEKKNLKFNIQKRLKLRMTNQNNEEELIDNSKIDITTPSKNNYNPSKNNNNMLINNNNMIINNNNMLINNNNMNCISLAANKNNPLMVQYINPTNNLSYSFNQGMILNNEILYQQQQQPHSQSLQQQQQKSQAVQLQYQQYQQQQQQQQLSSLQLQQQMPSPYPTQIPEQLTSQLSPLSSSLSTQLPSSLPSSLSTQFPSSLSLQTQYQQPSPHSSQKATSLPIQVQMQSQTPSPPQLIVPVSSSVSLPVTSNNKVTSPILDINSIDSQTLISKIMDDPILDKMTEEAMNIDISDIELNIDLQKLDSNQDLLMKSIETTLNTAAPTMTTMTTTTFNPNTIDLKSIPNELSTFLDNSMNNTNNNNLYINSIPSFPTLPIAYQSMTTNSPPVVTTSIMNMNMYVGNNNIISHTNPNNFSTTTNINLGTSVNETNNASIATSTPNNVIVMNNSPPSLIQTPIKYEKVNKNKRNSF</sequence>
<evidence type="ECO:0000256" key="1">
    <source>
        <dbReference type="SAM" id="Coils"/>
    </source>
</evidence>
<dbReference type="PANTHER" id="PTHR33590">
    <property type="entry name" value="GLUTENIN, HIGH MOLECULAR WEIGHT SUBUNIT PW212-RELATED PROTEIN"/>
    <property type="match status" value="1"/>
</dbReference>